<sequence length="281" mass="30469">MELDSLKEPESSVVLESDIAQVSSHQDDCNVPHNRSLSSENGMQAPPKFVPTLGAWAKPLLFKPPATPPPPSTPRDYDPAIVGNQLASLWPDSMTAKSSPNDNPTTPKVVKDKDIVEPSQQPLLVVDQGASANHSYHSDFDQETSNTLSGTRSPSFHLQHEKPATMLMAITIPSTLVDSQSTPIDTHIMEPFPSDITNNAALGSSGVGAFTTSPVQCAFESPSHFTVLGDDVDEVEIESSSQFSLTRGGRESKAPIKYHNMEWKTVRGRGKRGRRGRGSFH</sequence>
<accession>A0A8S9H021</accession>
<evidence type="ECO:0000313" key="3">
    <source>
        <dbReference type="Proteomes" id="UP000712281"/>
    </source>
</evidence>
<dbReference type="EMBL" id="QGKW02001988">
    <property type="protein sequence ID" value="KAF2550386.1"/>
    <property type="molecule type" value="Genomic_DNA"/>
</dbReference>
<feature type="region of interest" description="Disordered" evidence="1">
    <location>
        <begin position="21"/>
        <end position="50"/>
    </location>
</feature>
<feature type="region of interest" description="Disordered" evidence="1">
    <location>
        <begin position="134"/>
        <end position="156"/>
    </location>
</feature>
<protein>
    <submittedName>
        <fullName evidence="2">Uncharacterized protein</fullName>
    </submittedName>
</protein>
<gene>
    <name evidence="2" type="ORF">F2Q68_00036241</name>
</gene>
<feature type="region of interest" description="Disordered" evidence="1">
    <location>
        <begin position="61"/>
        <end position="80"/>
    </location>
</feature>
<proteinExistence type="predicted"/>
<dbReference type="Proteomes" id="UP000712281">
    <property type="component" value="Unassembled WGS sequence"/>
</dbReference>
<reference evidence="2" key="1">
    <citation type="submission" date="2019-12" db="EMBL/GenBank/DDBJ databases">
        <title>Genome sequencing and annotation of Brassica cretica.</title>
        <authorList>
            <person name="Studholme D.J."/>
            <person name="Sarris P.F."/>
        </authorList>
    </citation>
    <scope>NUCLEOTIDE SEQUENCE</scope>
    <source>
        <strain evidence="2">PFS-001/15</strain>
        <tissue evidence="2">Leaf</tissue>
    </source>
</reference>
<organism evidence="2 3">
    <name type="scientific">Brassica cretica</name>
    <name type="common">Mustard</name>
    <dbReference type="NCBI Taxonomy" id="69181"/>
    <lineage>
        <taxon>Eukaryota</taxon>
        <taxon>Viridiplantae</taxon>
        <taxon>Streptophyta</taxon>
        <taxon>Embryophyta</taxon>
        <taxon>Tracheophyta</taxon>
        <taxon>Spermatophyta</taxon>
        <taxon>Magnoliopsida</taxon>
        <taxon>eudicotyledons</taxon>
        <taxon>Gunneridae</taxon>
        <taxon>Pentapetalae</taxon>
        <taxon>rosids</taxon>
        <taxon>malvids</taxon>
        <taxon>Brassicales</taxon>
        <taxon>Brassicaceae</taxon>
        <taxon>Brassiceae</taxon>
        <taxon>Brassica</taxon>
    </lineage>
</organism>
<feature type="compositionally biased region" description="Polar residues" evidence="1">
    <location>
        <begin position="33"/>
        <end position="42"/>
    </location>
</feature>
<evidence type="ECO:0000313" key="2">
    <source>
        <dbReference type="EMBL" id="KAF2550386.1"/>
    </source>
</evidence>
<comment type="caution">
    <text evidence="2">The sequence shown here is derived from an EMBL/GenBank/DDBJ whole genome shotgun (WGS) entry which is preliminary data.</text>
</comment>
<name>A0A8S9H021_BRACR</name>
<feature type="compositionally biased region" description="Polar residues" evidence="1">
    <location>
        <begin position="143"/>
        <end position="156"/>
    </location>
</feature>
<evidence type="ECO:0000256" key="1">
    <source>
        <dbReference type="SAM" id="MobiDB-lite"/>
    </source>
</evidence>
<dbReference type="AlphaFoldDB" id="A0A8S9H021"/>